<evidence type="ECO:0000256" key="6">
    <source>
        <dbReference type="SAM" id="SignalP"/>
    </source>
</evidence>
<dbReference type="RefSeq" id="WP_379287570.1">
    <property type="nucleotide sequence ID" value="NZ_JBHTIU010000028.1"/>
</dbReference>
<keyword evidence="8" id="KW-1185">Reference proteome</keyword>
<organism evidence="7 8">
    <name type="scientific">Paenibacillus residui</name>
    <dbReference type="NCBI Taxonomy" id="629724"/>
    <lineage>
        <taxon>Bacteria</taxon>
        <taxon>Bacillati</taxon>
        <taxon>Bacillota</taxon>
        <taxon>Bacilli</taxon>
        <taxon>Bacillales</taxon>
        <taxon>Paenibacillaceae</taxon>
        <taxon>Paenibacillus</taxon>
    </lineage>
</organism>
<dbReference type="Gene3D" id="3.40.190.10">
    <property type="entry name" value="Periplasmic binding protein-like II"/>
    <property type="match status" value="2"/>
</dbReference>
<dbReference type="PANTHER" id="PTHR43649:SF33">
    <property type="entry name" value="POLYGALACTURONAN_RHAMNOGALACTURONAN-BINDING PROTEIN YTCQ"/>
    <property type="match status" value="1"/>
</dbReference>
<evidence type="ECO:0000313" key="7">
    <source>
        <dbReference type="EMBL" id="MFD0869278.1"/>
    </source>
</evidence>
<accession>A0ABW3D7I5</accession>
<evidence type="ECO:0000256" key="2">
    <source>
        <dbReference type="ARBA" id="ARBA00022729"/>
    </source>
</evidence>
<keyword evidence="1" id="KW-1003">Cell membrane</keyword>
<feature type="chain" id="PRO_5046361214" evidence="6">
    <location>
        <begin position="23"/>
        <end position="535"/>
    </location>
</feature>
<gene>
    <name evidence="7" type="ORF">ACFQ03_08950</name>
</gene>
<evidence type="ECO:0000256" key="1">
    <source>
        <dbReference type="ARBA" id="ARBA00022475"/>
    </source>
</evidence>
<sequence>MRKWKKSTISMLAVALSFTVVAGCGGGADETPGNGQGSGAGDDKPVSLTFYVRPINNKYLKSYKDIAAFQEIEKRTNTNVNWQEPSAGDTSQQFNIMLASGSYPDMIYWVTDSYPGGLSKLIQDEVAVKLNDLIDSHAPNFKALLDGNPELKKQIMLDDGTIALFPKIELDLQRNAYTGFQIRKDWLDQVGMDVPTTVDEWYAVLKAFKEQDPNGNGEADEIPLGEQKGMEAIKNFAAAWGIRTGLYLDPASRKIAYGPLQPAFKDYMETMHKWFEEGLIEPEFASLDGKAFDAKFTNNQYGAMVGYMSWFDKFNNLMKGENPDFKLIAAPDPIGPGGKPYSSNDGLIRYVSGEGAFITSQNKNPEHSVKFLDFMYGQEGSDLLNWGIEGESYQVDNGSKKYTEKVLKNSEGLTPVDYTLRYAIPIYGFTKVMDREAWAQLSVTADEAKEANEVWYQSDKSLLLPSLTLTAEESQKYSQIMSEVNTYYDEMFIKFIMGVEPLDKWDAFVATLKKMGIEEAVQIQQAAHERYQARK</sequence>
<evidence type="ECO:0000256" key="4">
    <source>
        <dbReference type="ARBA" id="ARBA00023139"/>
    </source>
</evidence>
<dbReference type="Pfam" id="PF01547">
    <property type="entry name" value="SBP_bac_1"/>
    <property type="match status" value="1"/>
</dbReference>
<dbReference type="EMBL" id="JBHTIU010000028">
    <property type="protein sequence ID" value="MFD0869278.1"/>
    <property type="molecule type" value="Genomic_DNA"/>
</dbReference>
<dbReference type="Proteomes" id="UP001597120">
    <property type="component" value="Unassembled WGS sequence"/>
</dbReference>
<evidence type="ECO:0000313" key="8">
    <source>
        <dbReference type="Proteomes" id="UP001597120"/>
    </source>
</evidence>
<name>A0ABW3D7I5_9BACL</name>
<dbReference type="SUPFAM" id="SSF53850">
    <property type="entry name" value="Periplasmic binding protein-like II"/>
    <property type="match status" value="1"/>
</dbReference>
<comment type="caution">
    <text evidence="7">The sequence shown here is derived from an EMBL/GenBank/DDBJ whole genome shotgun (WGS) entry which is preliminary data.</text>
</comment>
<evidence type="ECO:0000256" key="5">
    <source>
        <dbReference type="ARBA" id="ARBA00023288"/>
    </source>
</evidence>
<keyword evidence="5" id="KW-0449">Lipoprotein</keyword>
<dbReference type="InterPro" id="IPR006059">
    <property type="entry name" value="SBP"/>
</dbReference>
<evidence type="ECO:0000256" key="3">
    <source>
        <dbReference type="ARBA" id="ARBA00023136"/>
    </source>
</evidence>
<keyword evidence="3" id="KW-0472">Membrane</keyword>
<feature type="signal peptide" evidence="6">
    <location>
        <begin position="1"/>
        <end position="22"/>
    </location>
</feature>
<proteinExistence type="predicted"/>
<protein>
    <submittedName>
        <fullName evidence="7">Extracellular solute-binding protein</fullName>
    </submittedName>
</protein>
<dbReference type="PANTHER" id="PTHR43649">
    <property type="entry name" value="ARABINOSE-BINDING PROTEIN-RELATED"/>
    <property type="match status" value="1"/>
</dbReference>
<reference evidence="8" key="1">
    <citation type="journal article" date="2019" name="Int. J. Syst. Evol. Microbiol.">
        <title>The Global Catalogue of Microorganisms (GCM) 10K type strain sequencing project: providing services to taxonomists for standard genome sequencing and annotation.</title>
        <authorList>
            <consortium name="The Broad Institute Genomics Platform"/>
            <consortium name="The Broad Institute Genome Sequencing Center for Infectious Disease"/>
            <person name="Wu L."/>
            <person name="Ma J."/>
        </authorList>
    </citation>
    <scope>NUCLEOTIDE SEQUENCE [LARGE SCALE GENOMIC DNA]</scope>
    <source>
        <strain evidence="8">CCUG 57263</strain>
    </source>
</reference>
<keyword evidence="2 6" id="KW-0732">Signal</keyword>
<keyword evidence="4" id="KW-0564">Palmitate</keyword>
<dbReference type="PROSITE" id="PS51257">
    <property type="entry name" value="PROKAR_LIPOPROTEIN"/>
    <property type="match status" value="1"/>
</dbReference>
<dbReference type="InterPro" id="IPR050490">
    <property type="entry name" value="Bact_solute-bd_prot1"/>
</dbReference>